<dbReference type="NCBIfam" id="TIGR00585">
    <property type="entry name" value="mutl"/>
    <property type="match status" value="1"/>
</dbReference>
<dbReference type="Pfam" id="PF13589">
    <property type="entry name" value="HATPase_c_3"/>
    <property type="match status" value="1"/>
</dbReference>
<dbReference type="KEGG" id="alq:C7Y71_003400"/>
<comment type="function">
    <text evidence="5">This protein is involved in the repair of mismatches in DNA. It is required for dam-dependent methyl-directed DNA mismatch repair. May act as a 'molecular matchmaker', a protein that promotes the formation of a stable complex between two or more DNA-binding proteins in an ATP-dependent manner without itself being part of a final effector complex.</text>
</comment>
<dbReference type="InterPro" id="IPR020568">
    <property type="entry name" value="Ribosomal_Su5_D2-typ_SF"/>
</dbReference>
<dbReference type="AlphaFoldDB" id="A0A5P8E5C4"/>
<dbReference type="SMART" id="SM00853">
    <property type="entry name" value="MutL_C"/>
    <property type="match status" value="1"/>
</dbReference>
<dbReference type="SUPFAM" id="SSF55874">
    <property type="entry name" value="ATPase domain of HSP90 chaperone/DNA topoisomerase II/histidine kinase"/>
    <property type="match status" value="1"/>
</dbReference>
<dbReference type="InterPro" id="IPR037198">
    <property type="entry name" value="MutL_C_sf"/>
</dbReference>
<dbReference type="SMART" id="SM01340">
    <property type="entry name" value="DNA_mis_repair"/>
    <property type="match status" value="1"/>
</dbReference>
<dbReference type="CDD" id="cd00782">
    <property type="entry name" value="MutL_Trans"/>
    <property type="match status" value="1"/>
</dbReference>
<dbReference type="InterPro" id="IPR042120">
    <property type="entry name" value="MutL_C_dimsub"/>
</dbReference>
<dbReference type="GO" id="GO:0016887">
    <property type="term" value="F:ATP hydrolysis activity"/>
    <property type="evidence" value="ECO:0007669"/>
    <property type="project" value="InterPro"/>
</dbReference>
<dbReference type="PROSITE" id="PS00058">
    <property type="entry name" value="DNA_MISMATCH_REPAIR_1"/>
    <property type="match status" value="1"/>
</dbReference>
<sequence>MSDIIQLLPDTVANQIAAGEVIQRPASVIKELVENAVDAGATMIQVFVTDAGKTCIQVVDNGSGMSNTDARLAFERHATSKIRKAEDLFGLTTMGFRGEALPSIAAVAQVELRTRMAGEDLGTLLRIEGGKVVEQSVASSPVGSNFSVRNLFFNIPARRKFLKSNTTEMSNILQAFERIALANPQIAFKLYKDGVLMLDLPVGNFRQRVCALFGKRMDSQIVPVNVETSLVNISGYIGMPESARKKGAQQFFFANDRYMRHPYFAKAVATAYDRLVAEGVQVPFFLKMDVDPTRIDVNIHPAKTEIKFEDEQAIWQILLAACREALGKFNAVPTIDFDTENRPDLPLFNGSTGVGVPTIDTDPAYNPFLPSDGPKGSTSSGPGNTGEMPSYAAPSRGAAGSDWDTIYRNALDTPADSADSQDGQVPNLYDNLPEDDKKGWEDTSADYFQYRGRFIVTAVQSGLMFIDQHRAHIRVLYDRYLSQVSSRKATSHGLLFPVDVTLSPAQKVLFETMKDTLTSVGFEFRADDGGKALLCGIPAGAEGLDPENLLRSIIEEAADGNETATNAVAERISLSLARRAAIPEGQHLTHDEMAGLMQQLFAGTQPKLTPDGKPVLVILPDDRIERYFD</sequence>
<dbReference type="RefSeq" id="WP_111898564.1">
    <property type="nucleotide sequence ID" value="NZ_CP033459.1"/>
</dbReference>
<dbReference type="GO" id="GO:0032300">
    <property type="term" value="C:mismatch repair complex"/>
    <property type="evidence" value="ECO:0007669"/>
    <property type="project" value="InterPro"/>
</dbReference>
<dbReference type="InterPro" id="IPR014790">
    <property type="entry name" value="MutL_C"/>
</dbReference>
<evidence type="ECO:0000256" key="5">
    <source>
        <dbReference type="HAMAP-Rule" id="MF_00149"/>
    </source>
</evidence>
<dbReference type="InterPro" id="IPR020667">
    <property type="entry name" value="DNA_mismatch_repair_MutL"/>
</dbReference>
<dbReference type="PANTHER" id="PTHR10073:SF12">
    <property type="entry name" value="DNA MISMATCH REPAIR PROTEIN MLH1"/>
    <property type="match status" value="1"/>
</dbReference>
<dbReference type="SUPFAM" id="SSF118116">
    <property type="entry name" value="DNA mismatch repair protein MutL"/>
    <property type="match status" value="1"/>
</dbReference>
<dbReference type="CDD" id="cd16926">
    <property type="entry name" value="HATPase_MutL-MLH-PMS-like"/>
    <property type="match status" value="1"/>
</dbReference>
<evidence type="ECO:0000256" key="1">
    <source>
        <dbReference type="ARBA" id="ARBA00006082"/>
    </source>
</evidence>
<dbReference type="Pfam" id="PF01119">
    <property type="entry name" value="DNA_mis_repair"/>
    <property type="match status" value="1"/>
</dbReference>
<keyword evidence="9" id="KW-0255">Endonuclease</keyword>
<dbReference type="Gene3D" id="3.30.230.10">
    <property type="match status" value="1"/>
</dbReference>
<keyword evidence="10" id="KW-1185">Reference proteome</keyword>
<dbReference type="Proteomes" id="UP000249375">
    <property type="component" value="Chromosome"/>
</dbReference>
<dbReference type="Gene3D" id="3.30.1540.20">
    <property type="entry name" value="MutL, C-terminal domain, dimerisation subdomain"/>
    <property type="match status" value="1"/>
</dbReference>
<dbReference type="Pfam" id="PF08676">
    <property type="entry name" value="MutL_C"/>
    <property type="match status" value="1"/>
</dbReference>
<evidence type="ECO:0000259" key="8">
    <source>
        <dbReference type="SMART" id="SM01340"/>
    </source>
</evidence>
<gene>
    <name evidence="5 9" type="primary">mutL</name>
    <name evidence="9" type="ORF">C7Y71_003400</name>
</gene>
<accession>A0A5P8E5C4</accession>
<feature type="region of interest" description="Disordered" evidence="6">
    <location>
        <begin position="413"/>
        <end position="437"/>
    </location>
</feature>
<keyword evidence="9" id="KW-0540">Nuclease</keyword>
<organism evidence="9 10">
    <name type="scientific">Pseudoprevotella muciniphila</name>
    <dbReference type="NCBI Taxonomy" id="2133944"/>
    <lineage>
        <taxon>Bacteria</taxon>
        <taxon>Pseudomonadati</taxon>
        <taxon>Bacteroidota</taxon>
        <taxon>Bacteroidia</taxon>
        <taxon>Bacteroidales</taxon>
        <taxon>Prevotellaceae</taxon>
        <taxon>Pseudoprevotella</taxon>
    </lineage>
</organism>
<dbReference type="InterPro" id="IPR014721">
    <property type="entry name" value="Ribsml_uS5_D2-typ_fold_subgr"/>
</dbReference>
<proteinExistence type="inferred from homology"/>
<evidence type="ECO:0000256" key="4">
    <source>
        <dbReference type="ARBA" id="ARBA00023204"/>
    </source>
</evidence>
<dbReference type="GO" id="GO:0004519">
    <property type="term" value="F:endonuclease activity"/>
    <property type="evidence" value="ECO:0007669"/>
    <property type="project" value="UniProtKB-KW"/>
</dbReference>
<dbReference type="InterPro" id="IPR013507">
    <property type="entry name" value="DNA_mismatch_S5_2-like"/>
</dbReference>
<keyword evidence="9" id="KW-0378">Hydrolase</keyword>
<dbReference type="FunFam" id="3.30.565.10:FF:000003">
    <property type="entry name" value="DNA mismatch repair endonuclease MutL"/>
    <property type="match status" value="1"/>
</dbReference>
<dbReference type="InterPro" id="IPR014762">
    <property type="entry name" value="DNA_mismatch_repair_CS"/>
</dbReference>
<evidence type="ECO:0000313" key="9">
    <source>
        <dbReference type="EMBL" id="QFQ12142.1"/>
    </source>
</evidence>
<protein>
    <recommendedName>
        <fullName evidence="2 5">DNA mismatch repair protein MutL</fullName>
    </recommendedName>
</protein>
<name>A0A5P8E5C4_9BACT</name>
<dbReference type="GO" id="GO:0005524">
    <property type="term" value="F:ATP binding"/>
    <property type="evidence" value="ECO:0007669"/>
    <property type="project" value="InterPro"/>
</dbReference>
<dbReference type="HAMAP" id="MF_00149">
    <property type="entry name" value="DNA_mis_repair"/>
    <property type="match status" value="1"/>
</dbReference>
<evidence type="ECO:0000313" key="10">
    <source>
        <dbReference type="Proteomes" id="UP000249375"/>
    </source>
</evidence>
<dbReference type="PANTHER" id="PTHR10073">
    <property type="entry name" value="DNA MISMATCH REPAIR PROTEIN MLH, PMS, MUTL"/>
    <property type="match status" value="1"/>
</dbReference>
<evidence type="ECO:0000256" key="2">
    <source>
        <dbReference type="ARBA" id="ARBA00021975"/>
    </source>
</evidence>
<keyword evidence="3 5" id="KW-0227">DNA damage</keyword>
<dbReference type="SUPFAM" id="SSF54211">
    <property type="entry name" value="Ribosomal protein S5 domain 2-like"/>
    <property type="match status" value="1"/>
</dbReference>
<dbReference type="InterPro" id="IPR036890">
    <property type="entry name" value="HATPase_C_sf"/>
</dbReference>
<feature type="region of interest" description="Disordered" evidence="6">
    <location>
        <begin position="359"/>
        <end position="397"/>
    </location>
</feature>
<dbReference type="Gene3D" id="3.30.1370.100">
    <property type="entry name" value="MutL, C-terminal domain, regulatory subdomain"/>
    <property type="match status" value="1"/>
</dbReference>
<dbReference type="GO" id="GO:0140664">
    <property type="term" value="F:ATP-dependent DNA damage sensor activity"/>
    <property type="evidence" value="ECO:0007669"/>
    <property type="project" value="InterPro"/>
</dbReference>
<dbReference type="EMBL" id="CP033459">
    <property type="protein sequence ID" value="QFQ12142.1"/>
    <property type="molecule type" value="Genomic_DNA"/>
</dbReference>
<evidence type="ECO:0000256" key="6">
    <source>
        <dbReference type="SAM" id="MobiDB-lite"/>
    </source>
</evidence>
<evidence type="ECO:0000259" key="7">
    <source>
        <dbReference type="SMART" id="SM00853"/>
    </source>
</evidence>
<feature type="domain" description="MutL C-terminal dimerisation" evidence="7">
    <location>
        <begin position="447"/>
        <end position="588"/>
    </location>
</feature>
<evidence type="ECO:0000256" key="3">
    <source>
        <dbReference type="ARBA" id="ARBA00022763"/>
    </source>
</evidence>
<dbReference type="InterPro" id="IPR002099">
    <property type="entry name" value="MutL/Mlh/PMS"/>
</dbReference>
<reference evidence="9 10" key="1">
    <citation type="submission" date="2018-11" db="EMBL/GenBank/DDBJ databases">
        <authorList>
            <person name="Na S.W."/>
            <person name="Baik M."/>
        </authorList>
    </citation>
    <scope>NUCLEOTIDE SEQUENCE [LARGE SCALE GENOMIC DNA]</scope>
    <source>
        <strain evidence="9 10">E39</strain>
    </source>
</reference>
<dbReference type="InterPro" id="IPR038973">
    <property type="entry name" value="MutL/Mlh/Pms-like"/>
</dbReference>
<dbReference type="OrthoDB" id="9763467at2"/>
<dbReference type="Gene3D" id="3.30.565.10">
    <property type="entry name" value="Histidine kinase-like ATPase, C-terminal domain"/>
    <property type="match status" value="1"/>
</dbReference>
<dbReference type="InterPro" id="IPR042121">
    <property type="entry name" value="MutL_C_regsub"/>
</dbReference>
<keyword evidence="4 5" id="KW-0234">DNA repair</keyword>
<dbReference type="GO" id="GO:0006298">
    <property type="term" value="P:mismatch repair"/>
    <property type="evidence" value="ECO:0007669"/>
    <property type="project" value="UniProtKB-UniRule"/>
</dbReference>
<dbReference type="GO" id="GO:0030983">
    <property type="term" value="F:mismatched DNA binding"/>
    <property type="evidence" value="ECO:0007669"/>
    <property type="project" value="InterPro"/>
</dbReference>
<comment type="similarity">
    <text evidence="1 5">Belongs to the DNA mismatch repair MutL/HexB family.</text>
</comment>
<feature type="domain" description="DNA mismatch repair protein S5" evidence="8">
    <location>
        <begin position="209"/>
        <end position="327"/>
    </location>
</feature>